<reference evidence="2 3" key="1">
    <citation type="submission" date="2016-09" db="EMBL/GenBank/DDBJ databases">
        <title>Extensive genetic diversity and differential bi-allelic expression allows diatom success in the polar Southern Ocean.</title>
        <authorList>
            <consortium name="DOE Joint Genome Institute"/>
            <person name="Mock T."/>
            <person name="Otillar R.P."/>
            <person name="Strauss J."/>
            <person name="Dupont C."/>
            <person name="Frickenhaus S."/>
            <person name="Maumus F."/>
            <person name="Mcmullan M."/>
            <person name="Sanges R."/>
            <person name="Schmutz J."/>
            <person name="Toseland A."/>
            <person name="Valas R."/>
            <person name="Veluchamy A."/>
            <person name="Ward B.J."/>
            <person name="Allen A."/>
            <person name="Barry K."/>
            <person name="Falciatore A."/>
            <person name="Ferrante M."/>
            <person name="Fortunato A.E."/>
            <person name="Gloeckner G."/>
            <person name="Gruber A."/>
            <person name="Hipkin R."/>
            <person name="Janech M."/>
            <person name="Kroth P."/>
            <person name="Leese F."/>
            <person name="Lindquist E."/>
            <person name="Lyon B.R."/>
            <person name="Martin J."/>
            <person name="Mayer C."/>
            <person name="Parker M."/>
            <person name="Quesneville H."/>
            <person name="Raymond J."/>
            <person name="Uhlig C."/>
            <person name="Valentin K.U."/>
            <person name="Worden A.Z."/>
            <person name="Armbrust E.V."/>
            <person name="Bowler C."/>
            <person name="Green B."/>
            <person name="Moulton V."/>
            <person name="Van Oosterhout C."/>
            <person name="Grigoriev I."/>
        </authorList>
    </citation>
    <scope>NUCLEOTIDE SEQUENCE [LARGE SCALE GENOMIC DNA]</scope>
    <source>
        <strain evidence="2 3">CCMP1102</strain>
    </source>
</reference>
<protein>
    <submittedName>
        <fullName evidence="2">Uncharacterized protein</fullName>
    </submittedName>
</protein>
<dbReference type="OrthoDB" id="434723at2759"/>
<evidence type="ECO:0000313" key="3">
    <source>
        <dbReference type="Proteomes" id="UP000095751"/>
    </source>
</evidence>
<dbReference type="PANTHER" id="PTHR28309">
    <property type="entry name" value="REQUIRED FOR EXCISION 1-B DOMAIN-CONTAINING PROTEIN"/>
    <property type="match status" value="1"/>
</dbReference>
<dbReference type="InterPro" id="IPR039491">
    <property type="entry name" value="REX1-B"/>
</dbReference>
<feature type="compositionally biased region" description="Low complexity" evidence="1">
    <location>
        <begin position="77"/>
        <end position="93"/>
    </location>
</feature>
<dbReference type="Pfam" id="PF14966">
    <property type="entry name" value="DNA_repr_REX1B"/>
    <property type="match status" value="1"/>
</dbReference>
<evidence type="ECO:0000256" key="1">
    <source>
        <dbReference type="SAM" id="MobiDB-lite"/>
    </source>
</evidence>
<sequence>MENSTNNDATAQHQLGGIDIRDALNILSNRTPHEHHDCGDKDSLGEAGQSCCRGGADNPLPAEMKNMGQTIDLFAPSKESSVESSQQSSSPSETTAVTAGTNNNSIQQQQKLRESLRDLPIVDFLRMVLKCQEDRVKAYIHFDQKLKTVLLSRKLTDYPPACLSATAAFSVLSDTVMAIRDEVSTRIENKNDTEKKFETSIVRSICELQSSEREKLQLTAAFHLECLRASNLKQEDQRELQLLNSGQADLRSRIETCKTNINDILDDLRCGLTEKLEEEEEKKEAGRETNSN</sequence>
<dbReference type="InParanoid" id="A0A1E7F971"/>
<organism evidence="2 3">
    <name type="scientific">Fragilariopsis cylindrus CCMP1102</name>
    <dbReference type="NCBI Taxonomy" id="635003"/>
    <lineage>
        <taxon>Eukaryota</taxon>
        <taxon>Sar</taxon>
        <taxon>Stramenopiles</taxon>
        <taxon>Ochrophyta</taxon>
        <taxon>Bacillariophyta</taxon>
        <taxon>Bacillariophyceae</taxon>
        <taxon>Bacillariophycidae</taxon>
        <taxon>Bacillariales</taxon>
        <taxon>Bacillariaceae</taxon>
        <taxon>Fragilariopsis</taxon>
    </lineage>
</organism>
<evidence type="ECO:0000313" key="2">
    <source>
        <dbReference type="EMBL" id="OEU14728.1"/>
    </source>
</evidence>
<keyword evidence="3" id="KW-1185">Reference proteome</keyword>
<gene>
    <name evidence="2" type="ORF">FRACYDRAFT_269653</name>
</gene>
<proteinExistence type="predicted"/>
<dbReference type="AlphaFoldDB" id="A0A1E7F971"/>
<dbReference type="EMBL" id="KV784360">
    <property type="protein sequence ID" value="OEU14728.1"/>
    <property type="molecule type" value="Genomic_DNA"/>
</dbReference>
<accession>A0A1E7F971</accession>
<dbReference type="PANTHER" id="PTHR28309:SF1">
    <property type="entry name" value="REQUIRED FOR EXCISION 1-B DOMAIN-CONTAINING PROTEIN"/>
    <property type="match status" value="1"/>
</dbReference>
<feature type="region of interest" description="Disordered" evidence="1">
    <location>
        <begin position="77"/>
        <end position="111"/>
    </location>
</feature>
<name>A0A1E7F971_9STRA</name>
<dbReference type="KEGG" id="fcy:FRACYDRAFT_269653"/>
<feature type="compositionally biased region" description="Polar residues" evidence="1">
    <location>
        <begin position="94"/>
        <end position="110"/>
    </location>
</feature>
<dbReference type="Proteomes" id="UP000095751">
    <property type="component" value="Unassembled WGS sequence"/>
</dbReference>